<dbReference type="GO" id="GO:0003677">
    <property type="term" value="F:DNA binding"/>
    <property type="evidence" value="ECO:0007669"/>
    <property type="project" value="UniProtKB-KW"/>
</dbReference>
<evidence type="ECO:0000256" key="2">
    <source>
        <dbReference type="ARBA" id="ARBA00007853"/>
    </source>
</evidence>
<name>A0A9E9NQ72_BETPL</name>
<keyword evidence="4" id="KW-0805">Transcription regulation</keyword>
<dbReference type="GO" id="GO:0006355">
    <property type="term" value="P:regulation of DNA-templated transcription"/>
    <property type="evidence" value="ECO:0007669"/>
    <property type="project" value="InterPro"/>
</dbReference>
<evidence type="ECO:0000256" key="9">
    <source>
        <dbReference type="SAM" id="MobiDB-lite"/>
    </source>
</evidence>
<dbReference type="InterPro" id="IPR053793">
    <property type="entry name" value="PB1-like"/>
</dbReference>
<dbReference type="SUPFAM" id="SSF54277">
    <property type="entry name" value="CAD &amp; PB1 domains"/>
    <property type="match status" value="1"/>
</dbReference>
<comment type="subunit">
    <text evidence="3">Homodimers and heterodimers.</text>
</comment>
<evidence type="ECO:0000256" key="8">
    <source>
        <dbReference type="ARBA" id="ARBA00023294"/>
    </source>
</evidence>
<dbReference type="Pfam" id="PF06507">
    <property type="entry name" value="ARF_AD"/>
    <property type="match status" value="1"/>
</dbReference>
<evidence type="ECO:0000256" key="4">
    <source>
        <dbReference type="ARBA" id="ARBA00023015"/>
    </source>
</evidence>
<dbReference type="FunFam" id="2.30.30.1040:FF:000001">
    <property type="entry name" value="Auxin response factor"/>
    <property type="match status" value="1"/>
</dbReference>
<feature type="region of interest" description="Disordered" evidence="9">
    <location>
        <begin position="261"/>
        <end position="286"/>
    </location>
</feature>
<evidence type="ECO:0000256" key="7">
    <source>
        <dbReference type="ARBA" id="ARBA00023242"/>
    </source>
</evidence>
<dbReference type="Gene3D" id="2.30.30.1040">
    <property type="match status" value="1"/>
</dbReference>
<dbReference type="PANTHER" id="PTHR31384:SF25">
    <property type="entry name" value="AUXIN RESPONSE FACTOR"/>
    <property type="match status" value="1"/>
</dbReference>
<feature type="domain" description="PB1" evidence="10">
    <location>
        <begin position="362"/>
        <end position="444"/>
    </location>
</feature>
<evidence type="ECO:0000256" key="3">
    <source>
        <dbReference type="ARBA" id="ARBA00011726"/>
    </source>
</evidence>
<evidence type="ECO:0000256" key="6">
    <source>
        <dbReference type="ARBA" id="ARBA00023163"/>
    </source>
</evidence>
<dbReference type="GO" id="GO:0005634">
    <property type="term" value="C:nucleus"/>
    <property type="evidence" value="ECO:0007669"/>
    <property type="project" value="UniProtKB-SubCell"/>
</dbReference>
<feature type="region of interest" description="Disordered" evidence="9">
    <location>
        <begin position="468"/>
        <end position="505"/>
    </location>
</feature>
<proteinExistence type="evidence at transcript level"/>
<dbReference type="InterPro" id="IPR044835">
    <property type="entry name" value="ARF_plant"/>
</dbReference>
<dbReference type="AlphaFoldDB" id="A0A9E9NQ72"/>
<dbReference type="Gene3D" id="3.10.20.90">
    <property type="entry name" value="Phosphatidylinositol 3-kinase Catalytic Subunit, Chain A, domain 1"/>
    <property type="match status" value="1"/>
</dbReference>
<dbReference type="PROSITE" id="PS51745">
    <property type="entry name" value="PB1"/>
    <property type="match status" value="1"/>
</dbReference>
<keyword evidence="6" id="KW-0804">Transcription</keyword>
<evidence type="ECO:0000313" key="11">
    <source>
        <dbReference type="EMBL" id="WAU86954.1"/>
    </source>
</evidence>
<keyword evidence="5" id="KW-0238">DNA-binding</keyword>
<evidence type="ECO:0000256" key="1">
    <source>
        <dbReference type="ARBA" id="ARBA00004123"/>
    </source>
</evidence>
<accession>A0A9E9NQ72</accession>
<organism evidence="11">
    <name type="scientific">Betula platyphylla</name>
    <name type="common">Asian white birch</name>
    <dbReference type="NCBI Taxonomy" id="78630"/>
    <lineage>
        <taxon>Eukaryota</taxon>
        <taxon>Viridiplantae</taxon>
        <taxon>Streptophyta</taxon>
        <taxon>Embryophyta</taxon>
        <taxon>Tracheophyta</taxon>
        <taxon>Spermatophyta</taxon>
        <taxon>Magnoliopsida</taxon>
        <taxon>eudicotyledons</taxon>
        <taxon>Gunneridae</taxon>
        <taxon>Pentapetalae</taxon>
        <taxon>rosids</taxon>
        <taxon>fabids</taxon>
        <taxon>Fagales</taxon>
        <taxon>Betulaceae</taxon>
        <taxon>Betula</taxon>
    </lineage>
</organism>
<evidence type="ECO:0000259" key="10">
    <source>
        <dbReference type="PROSITE" id="PS51745"/>
    </source>
</evidence>
<dbReference type="InterPro" id="IPR010525">
    <property type="entry name" value="ARF_dom"/>
</dbReference>
<comment type="subcellular location">
    <subcellularLocation>
        <location evidence="1">Nucleus</location>
    </subcellularLocation>
</comment>
<evidence type="ECO:0000256" key="5">
    <source>
        <dbReference type="ARBA" id="ARBA00023125"/>
    </source>
</evidence>
<dbReference type="PANTHER" id="PTHR31384">
    <property type="entry name" value="AUXIN RESPONSE FACTOR 4-RELATED"/>
    <property type="match status" value="1"/>
</dbReference>
<keyword evidence="7" id="KW-0539">Nucleus</keyword>
<protein>
    <submittedName>
        <fullName evidence="11">Birch protein</fullName>
    </submittedName>
</protein>
<sequence length="613" mass="69136">MQHGILASAFHAVTSGTMFTVYYHPWTSPSGFIIPFFQYMKLNKSVYSVGTRFRMQSDGDECSEKRPTGTVVGIEDIDCIRWPGSEWRCLKVQWDSTSNTFLHPERVSPWNIELIESTNKKPPPKKRTRSLDSSLPGFSSYTRDGLFQSPVEYAPLIQEKVLQGQINRKTGAQELDAQTSAILPHLIPPSDPDWGYMHLGLENQLCHPMHDQLYRLSSNTVPSPSGNMAAPCPAYRWPPIFTTYAVCDDVGVSRNISVSNVTTSNTGSQEWRATESRDENEAPLSPPTGRERCMLFGVNLVNSHSELPSPQVANYCDLCSPCSFSPTSHSSVSETIQVSEPSKDISGVLLEKQCENCFVTSRRCTKVLKYGTALGRSVDLMRFVGYDDLISELDQMFDFQGSLIDGSSGWHVTFTDDEGYMMLIGDYPWQEFCLMVSRMFICPKEEIDKRIQEIGMIDFGPDLHPLKHSLTGLKSQPHPNPQSNAHGRGEEEEEEDPDAQETQVQELRVPDHWLVPSKALELQPLFQESEWLRGTLHKWLDDEYCPEETNVEISKVAANSYYESLLEKQTELGEILLKMARDLESISYQESFHGAFSSANAAVNLILQRIEQV</sequence>
<keyword evidence="8" id="KW-0927">Auxin signaling pathway</keyword>
<feature type="compositionally biased region" description="Acidic residues" evidence="9">
    <location>
        <begin position="490"/>
        <end position="499"/>
    </location>
</feature>
<dbReference type="GO" id="GO:0009734">
    <property type="term" value="P:auxin-activated signaling pathway"/>
    <property type="evidence" value="ECO:0007669"/>
    <property type="project" value="UniProtKB-KW"/>
</dbReference>
<reference evidence="11" key="1">
    <citation type="submission" date="2021-11" db="EMBL/GenBank/DDBJ databases">
        <authorList>
            <person name="Zhang Y."/>
            <person name="Ren M."/>
            <person name="Zhang X."/>
            <person name="Zhou X."/>
            <person name="Yang J."/>
        </authorList>
    </citation>
    <scope>NUCLEOTIDE SEQUENCE</scope>
</reference>
<dbReference type="EMBL" id="OL546205">
    <property type="protein sequence ID" value="WAU86954.1"/>
    <property type="molecule type" value="mRNA"/>
</dbReference>
<comment type="similarity">
    <text evidence="2">Belongs to the ARF family.</text>
</comment>